<dbReference type="Pfam" id="PF12937">
    <property type="entry name" value="F-box-like"/>
    <property type="match status" value="1"/>
</dbReference>
<dbReference type="Gene3D" id="3.80.10.10">
    <property type="entry name" value="Ribonuclease Inhibitor"/>
    <property type="match status" value="1"/>
</dbReference>
<dbReference type="SUPFAM" id="SSF81383">
    <property type="entry name" value="F-box domain"/>
    <property type="match status" value="1"/>
</dbReference>
<evidence type="ECO:0000313" key="2">
    <source>
        <dbReference type="EMBL" id="KIM27363.1"/>
    </source>
</evidence>
<dbReference type="InterPro" id="IPR001810">
    <property type="entry name" value="F-box_dom"/>
</dbReference>
<feature type="domain" description="F-box" evidence="1">
    <location>
        <begin position="18"/>
        <end position="71"/>
    </location>
</feature>
<evidence type="ECO:0000313" key="3">
    <source>
        <dbReference type="Proteomes" id="UP000054097"/>
    </source>
</evidence>
<dbReference type="Proteomes" id="UP000054097">
    <property type="component" value="Unassembled WGS sequence"/>
</dbReference>
<gene>
    <name evidence="2" type="ORF">M408DRAFT_311240</name>
</gene>
<accession>A0A0C2WM44</accession>
<reference evidence="3" key="2">
    <citation type="submission" date="2015-01" db="EMBL/GenBank/DDBJ databases">
        <title>Evolutionary Origins and Diversification of the Mycorrhizal Mutualists.</title>
        <authorList>
            <consortium name="DOE Joint Genome Institute"/>
            <consortium name="Mycorrhizal Genomics Consortium"/>
            <person name="Kohler A."/>
            <person name="Kuo A."/>
            <person name="Nagy L.G."/>
            <person name="Floudas D."/>
            <person name="Copeland A."/>
            <person name="Barry K.W."/>
            <person name="Cichocki N."/>
            <person name="Veneault-Fourrey C."/>
            <person name="LaButti K."/>
            <person name="Lindquist E.A."/>
            <person name="Lipzen A."/>
            <person name="Lundell T."/>
            <person name="Morin E."/>
            <person name="Murat C."/>
            <person name="Riley R."/>
            <person name="Ohm R."/>
            <person name="Sun H."/>
            <person name="Tunlid A."/>
            <person name="Henrissat B."/>
            <person name="Grigoriev I.V."/>
            <person name="Hibbett D.S."/>
            <person name="Martin F."/>
        </authorList>
    </citation>
    <scope>NUCLEOTIDE SEQUENCE [LARGE SCALE GENOMIC DNA]</scope>
    <source>
        <strain evidence="3">MAFF 305830</strain>
    </source>
</reference>
<dbReference type="HOGENOM" id="CLU_032935_2_1_1"/>
<dbReference type="Gene3D" id="1.20.1280.50">
    <property type="match status" value="1"/>
</dbReference>
<dbReference type="AlphaFoldDB" id="A0A0C2WM44"/>
<proteinExistence type="predicted"/>
<dbReference type="InterPro" id="IPR032675">
    <property type="entry name" value="LRR_dom_sf"/>
</dbReference>
<dbReference type="InterPro" id="IPR036047">
    <property type="entry name" value="F-box-like_dom_sf"/>
</dbReference>
<evidence type="ECO:0000259" key="1">
    <source>
        <dbReference type="Pfam" id="PF12937"/>
    </source>
</evidence>
<dbReference type="STRING" id="933852.A0A0C2WM44"/>
<organism evidence="2 3">
    <name type="scientific">Serendipita vermifera MAFF 305830</name>
    <dbReference type="NCBI Taxonomy" id="933852"/>
    <lineage>
        <taxon>Eukaryota</taxon>
        <taxon>Fungi</taxon>
        <taxon>Dikarya</taxon>
        <taxon>Basidiomycota</taxon>
        <taxon>Agaricomycotina</taxon>
        <taxon>Agaricomycetes</taxon>
        <taxon>Sebacinales</taxon>
        <taxon>Serendipitaceae</taxon>
        <taxon>Serendipita</taxon>
    </lineage>
</organism>
<sequence>MSSETKQLKKPFPIQHCPDDILRLILDKHVLTKHRFEDFYSFIATIRLSHVCRRWRAVAISTPSLWRRITLNIRARSEEKNKALAEMFVSRVKHVPADICLMVHGHELGDDRRAAIETLQAPYIRHIVSVPSIETLTLLLCQITHRSGAVVYGGALLENMDIFPDIEVEHLSIDCMRTYTEPVNPFIARSLPMRKLSLWSVYFGLKLDSTLYLALKKLVEVKFRQVEQLPLLAFLRMAPTIQRLKLESCSITDAPNHGRHALELPSLRSLYIAHTNFPWESIQCPYLTQVHLSFSKDTIDCWQFLQRTPSITDIYELHMHDPRNYIRLANSTSRITSLDARAPQELLSLLANSQEFGLSEPAFPKLTRLIVWFDNGDFPLSVLETFVRARCLPSDHPQSTMDNRITDPLKAFTIAIQPHYVKGQWKVFLDAYFTRTTHQSYPNTRYHFKVMADVLAWRT</sequence>
<keyword evidence="3" id="KW-1185">Reference proteome</keyword>
<reference evidence="2 3" key="1">
    <citation type="submission" date="2014-04" db="EMBL/GenBank/DDBJ databases">
        <authorList>
            <consortium name="DOE Joint Genome Institute"/>
            <person name="Kuo A."/>
            <person name="Zuccaro A."/>
            <person name="Kohler A."/>
            <person name="Nagy L.G."/>
            <person name="Floudas D."/>
            <person name="Copeland A."/>
            <person name="Barry K.W."/>
            <person name="Cichocki N."/>
            <person name="Veneault-Fourrey C."/>
            <person name="LaButti K."/>
            <person name="Lindquist E.A."/>
            <person name="Lipzen A."/>
            <person name="Lundell T."/>
            <person name="Morin E."/>
            <person name="Murat C."/>
            <person name="Sun H."/>
            <person name="Tunlid A."/>
            <person name="Henrissat B."/>
            <person name="Grigoriev I.V."/>
            <person name="Hibbett D.S."/>
            <person name="Martin F."/>
            <person name="Nordberg H.P."/>
            <person name="Cantor M.N."/>
            <person name="Hua S.X."/>
        </authorList>
    </citation>
    <scope>NUCLEOTIDE SEQUENCE [LARGE SCALE GENOMIC DNA]</scope>
    <source>
        <strain evidence="2 3">MAFF 305830</strain>
    </source>
</reference>
<dbReference type="OrthoDB" id="3268074at2759"/>
<name>A0A0C2WM44_SERVB</name>
<dbReference type="EMBL" id="KN824299">
    <property type="protein sequence ID" value="KIM27363.1"/>
    <property type="molecule type" value="Genomic_DNA"/>
</dbReference>
<protein>
    <recommendedName>
        <fullName evidence="1">F-box domain-containing protein</fullName>
    </recommendedName>
</protein>
<dbReference type="SUPFAM" id="SSF52047">
    <property type="entry name" value="RNI-like"/>
    <property type="match status" value="1"/>
</dbReference>